<dbReference type="InterPro" id="IPR000683">
    <property type="entry name" value="Gfo/Idh/MocA-like_OxRdtase_N"/>
</dbReference>
<feature type="domain" description="GFO/IDH/MocA-like oxidoreductase" evidence="4">
    <location>
        <begin position="136"/>
        <end position="251"/>
    </location>
</feature>
<sequence length="336" mass="35803">MKPPLRWGVLGTAGIARTQVVPAIQASSNGRVTAIAGRDLSRCEQFASEFAIANVFGTHDALLASPDVDAVYIPLPNSLHGEWAMRAADAGKAVLCEKPLALNALEARRVVDHFADRGVPLMEGFMYRFHPQSLHVLECVRDDLIGDVLEVRAHLSVDIMEHATGNIRFSSAFGGGSLLDMGCYGVNAARRIIGAEPVSVFGRFDVDAESGVDLSASAILEFPGERCALVSSSFKASGQGFYQVIGSTGLLEVPRSFIPGMGSRAAEALVIHVDADGHRKETAFEPVDQYRLMVEAFADAVLSGNPVPNSPEDAVANMRVLDAIAASARSGKREEV</sequence>
<evidence type="ECO:0000256" key="1">
    <source>
        <dbReference type="ARBA" id="ARBA00010928"/>
    </source>
</evidence>
<evidence type="ECO:0000313" key="6">
    <source>
        <dbReference type="Proteomes" id="UP001596107"/>
    </source>
</evidence>
<dbReference type="SUPFAM" id="SSF55347">
    <property type="entry name" value="Glyceraldehyde-3-phosphate dehydrogenase-like, C-terminal domain"/>
    <property type="match status" value="1"/>
</dbReference>
<evidence type="ECO:0000256" key="2">
    <source>
        <dbReference type="ARBA" id="ARBA00023002"/>
    </source>
</evidence>
<dbReference type="Gene3D" id="3.30.360.10">
    <property type="entry name" value="Dihydrodipicolinate Reductase, domain 2"/>
    <property type="match status" value="1"/>
</dbReference>
<dbReference type="InterPro" id="IPR055170">
    <property type="entry name" value="GFO_IDH_MocA-like_dom"/>
</dbReference>
<protein>
    <submittedName>
        <fullName evidence="5">Gfo/Idh/MocA family protein</fullName>
    </submittedName>
</protein>
<dbReference type="SUPFAM" id="SSF51735">
    <property type="entry name" value="NAD(P)-binding Rossmann-fold domains"/>
    <property type="match status" value="1"/>
</dbReference>
<evidence type="ECO:0000259" key="4">
    <source>
        <dbReference type="Pfam" id="PF22725"/>
    </source>
</evidence>
<dbReference type="InterPro" id="IPR036291">
    <property type="entry name" value="NAD(P)-bd_dom_sf"/>
</dbReference>
<dbReference type="EMBL" id="JBHSNB010000004">
    <property type="protein sequence ID" value="MFC5586823.1"/>
    <property type="molecule type" value="Genomic_DNA"/>
</dbReference>
<proteinExistence type="inferred from homology"/>
<dbReference type="InterPro" id="IPR050984">
    <property type="entry name" value="Gfo/Idh/MocA_domain"/>
</dbReference>
<dbReference type="RefSeq" id="WP_223022100.1">
    <property type="nucleotide sequence ID" value="NZ_CP078143.1"/>
</dbReference>
<dbReference type="Gene3D" id="3.40.50.720">
    <property type="entry name" value="NAD(P)-binding Rossmann-like Domain"/>
    <property type="match status" value="1"/>
</dbReference>
<organism evidence="5 6">
    <name type="scientific">Nitratireductor kimnyeongensis</name>
    <dbReference type="NCBI Taxonomy" id="430679"/>
    <lineage>
        <taxon>Bacteria</taxon>
        <taxon>Pseudomonadati</taxon>
        <taxon>Pseudomonadota</taxon>
        <taxon>Alphaproteobacteria</taxon>
        <taxon>Hyphomicrobiales</taxon>
        <taxon>Phyllobacteriaceae</taxon>
        <taxon>Nitratireductor</taxon>
    </lineage>
</organism>
<evidence type="ECO:0000259" key="3">
    <source>
        <dbReference type="Pfam" id="PF01408"/>
    </source>
</evidence>
<feature type="domain" description="Gfo/Idh/MocA-like oxidoreductase N-terminal" evidence="3">
    <location>
        <begin position="5"/>
        <end position="125"/>
    </location>
</feature>
<dbReference type="Pfam" id="PF22725">
    <property type="entry name" value="GFO_IDH_MocA_C3"/>
    <property type="match status" value="1"/>
</dbReference>
<name>A0ABW0TDQ2_9HYPH</name>
<accession>A0ABW0TDQ2</accession>
<gene>
    <name evidence="5" type="ORF">ACFPOD_17045</name>
</gene>
<keyword evidence="2" id="KW-0560">Oxidoreductase</keyword>
<keyword evidence="6" id="KW-1185">Reference proteome</keyword>
<evidence type="ECO:0000313" key="5">
    <source>
        <dbReference type="EMBL" id="MFC5586823.1"/>
    </source>
</evidence>
<dbReference type="PANTHER" id="PTHR22604:SF105">
    <property type="entry name" value="TRANS-1,2-DIHYDROBENZENE-1,2-DIOL DEHYDROGENASE"/>
    <property type="match status" value="1"/>
</dbReference>
<reference evidence="6" key="1">
    <citation type="journal article" date="2019" name="Int. J. Syst. Evol. Microbiol.">
        <title>The Global Catalogue of Microorganisms (GCM) 10K type strain sequencing project: providing services to taxonomists for standard genome sequencing and annotation.</title>
        <authorList>
            <consortium name="The Broad Institute Genomics Platform"/>
            <consortium name="The Broad Institute Genome Sequencing Center for Infectious Disease"/>
            <person name="Wu L."/>
            <person name="Ma J."/>
        </authorList>
    </citation>
    <scope>NUCLEOTIDE SEQUENCE [LARGE SCALE GENOMIC DNA]</scope>
    <source>
        <strain evidence="6">JCM 3366</strain>
    </source>
</reference>
<dbReference type="PANTHER" id="PTHR22604">
    <property type="entry name" value="OXIDOREDUCTASES"/>
    <property type="match status" value="1"/>
</dbReference>
<comment type="similarity">
    <text evidence="1">Belongs to the Gfo/Idh/MocA family.</text>
</comment>
<dbReference type="Pfam" id="PF01408">
    <property type="entry name" value="GFO_IDH_MocA"/>
    <property type="match status" value="1"/>
</dbReference>
<dbReference type="Proteomes" id="UP001596107">
    <property type="component" value="Unassembled WGS sequence"/>
</dbReference>
<comment type="caution">
    <text evidence="5">The sequence shown here is derived from an EMBL/GenBank/DDBJ whole genome shotgun (WGS) entry which is preliminary data.</text>
</comment>